<organism evidence="5 6">
    <name type="scientific">Desulfosarcina ovata subsp. ovata</name>
    <dbReference type="NCBI Taxonomy" id="2752305"/>
    <lineage>
        <taxon>Bacteria</taxon>
        <taxon>Pseudomonadati</taxon>
        <taxon>Thermodesulfobacteriota</taxon>
        <taxon>Desulfobacteria</taxon>
        <taxon>Desulfobacterales</taxon>
        <taxon>Desulfosarcinaceae</taxon>
        <taxon>Desulfosarcina</taxon>
    </lineage>
</organism>
<proteinExistence type="predicted"/>
<evidence type="ECO:0000313" key="5">
    <source>
        <dbReference type="EMBL" id="BBO90713.1"/>
    </source>
</evidence>
<dbReference type="SMART" id="SM00344">
    <property type="entry name" value="HTH_ASNC"/>
    <property type="match status" value="1"/>
</dbReference>
<evidence type="ECO:0000256" key="2">
    <source>
        <dbReference type="ARBA" id="ARBA00023125"/>
    </source>
</evidence>
<dbReference type="GO" id="GO:0005829">
    <property type="term" value="C:cytosol"/>
    <property type="evidence" value="ECO:0007669"/>
    <property type="project" value="TreeGrafter"/>
</dbReference>
<keyword evidence="2" id="KW-0238">DNA-binding</keyword>
<dbReference type="SUPFAM" id="SSF54909">
    <property type="entry name" value="Dimeric alpha+beta barrel"/>
    <property type="match status" value="1"/>
</dbReference>
<dbReference type="PANTHER" id="PTHR30154:SF34">
    <property type="entry name" value="TRANSCRIPTIONAL REGULATOR AZLB"/>
    <property type="match status" value="1"/>
</dbReference>
<keyword evidence="1" id="KW-0805">Transcription regulation</keyword>
<accession>A0A5K8ADE0</accession>
<dbReference type="InterPro" id="IPR000485">
    <property type="entry name" value="AsnC-type_HTH_dom"/>
</dbReference>
<dbReference type="RefSeq" id="WP_155311737.1">
    <property type="nucleotide sequence ID" value="NZ_AP021879.1"/>
</dbReference>
<dbReference type="CDD" id="cd00090">
    <property type="entry name" value="HTH_ARSR"/>
    <property type="match status" value="1"/>
</dbReference>
<dbReference type="GO" id="GO:0043200">
    <property type="term" value="P:response to amino acid"/>
    <property type="evidence" value="ECO:0007669"/>
    <property type="project" value="TreeGrafter"/>
</dbReference>
<dbReference type="GO" id="GO:0043565">
    <property type="term" value="F:sequence-specific DNA binding"/>
    <property type="evidence" value="ECO:0007669"/>
    <property type="project" value="InterPro"/>
</dbReference>
<dbReference type="Pfam" id="PF13412">
    <property type="entry name" value="HTH_24"/>
    <property type="match status" value="1"/>
</dbReference>
<keyword evidence="6" id="KW-1185">Reference proteome</keyword>
<dbReference type="InterPro" id="IPR036388">
    <property type="entry name" value="WH-like_DNA-bd_sf"/>
</dbReference>
<dbReference type="PROSITE" id="PS50956">
    <property type="entry name" value="HTH_ASNC_2"/>
    <property type="match status" value="1"/>
</dbReference>
<feature type="domain" description="HTH asnC-type" evidence="4">
    <location>
        <begin position="3"/>
        <end position="64"/>
    </location>
</feature>
<dbReference type="InterPro" id="IPR036390">
    <property type="entry name" value="WH_DNA-bd_sf"/>
</dbReference>
<dbReference type="Gene3D" id="1.10.10.10">
    <property type="entry name" value="Winged helix-like DNA-binding domain superfamily/Winged helix DNA-binding domain"/>
    <property type="match status" value="1"/>
</dbReference>
<evidence type="ECO:0000313" key="6">
    <source>
        <dbReference type="Proteomes" id="UP000422108"/>
    </source>
</evidence>
<evidence type="ECO:0000256" key="1">
    <source>
        <dbReference type="ARBA" id="ARBA00023015"/>
    </source>
</evidence>
<dbReference type="PANTHER" id="PTHR30154">
    <property type="entry name" value="LEUCINE-RESPONSIVE REGULATORY PROTEIN"/>
    <property type="match status" value="1"/>
</dbReference>
<evidence type="ECO:0000259" key="4">
    <source>
        <dbReference type="PROSITE" id="PS50956"/>
    </source>
</evidence>
<dbReference type="GO" id="GO:0006355">
    <property type="term" value="P:regulation of DNA-templated transcription"/>
    <property type="evidence" value="ECO:0007669"/>
    <property type="project" value="UniProtKB-ARBA"/>
</dbReference>
<dbReference type="AlphaFoldDB" id="A0A5K8ADE0"/>
<sequence length="157" mass="17338">MKIDEIDKKILEILQTNGRITNAKLAATIGISPPAMLERVRRLESAGVISQYAAVLDREKVGLEVMAIVSISLAAHELESIDRFRERLLALDEVLECHQVSGEDDFILKVVLGDIKSYSEFAMKKLAAIPGIQNFKSSIVLSTIKNSYSLPVKLKDA</sequence>
<dbReference type="PRINTS" id="PR00033">
    <property type="entry name" value="HTHASNC"/>
</dbReference>
<dbReference type="InterPro" id="IPR011991">
    <property type="entry name" value="ArsR-like_HTH"/>
</dbReference>
<dbReference type="InterPro" id="IPR019888">
    <property type="entry name" value="Tscrpt_reg_AsnC-like"/>
</dbReference>
<dbReference type="EMBL" id="AP021879">
    <property type="protein sequence ID" value="BBO90713.1"/>
    <property type="molecule type" value="Genomic_DNA"/>
</dbReference>
<dbReference type="Gene3D" id="3.30.70.920">
    <property type="match status" value="1"/>
</dbReference>
<keyword evidence="3" id="KW-0804">Transcription</keyword>
<evidence type="ECO:0000256" key="3">
    <source>
        <dbReference type="ARBA" id="ARBA00023163"/>
    </source>
</evidence>
<gene>
    <name evidence="5" type="ORF">DSCOOX_38930</name>
</gene>
<protein>
    <submittedName>
        <fullName evidence="5">AsnC family transcriptional regulator</fullName>
    </submittedName>
</protein>
<dbReference type="Proteomes" id="UP000422108">
    <property type="component" value="Chromosome"/>
</dbReference>
<reference evidence="5 6" key="1">
    <citation type="submission" date="2019-11" db="EMBL/GenBank/DDBJ databases">
        <title>Comparative genomics of hydrocarbon-degrading Desulfosarcina strains.</title>
        <authorList>
            <person name="Watanabe M."/>
            <person name="Kojima H."/>
            <person name="Fukui M."/>
        </authorList>
    </citation>
    <scope>NUCLEOTIDE SEQUENCE [LARGE SCALE GENOMIC DNA]</scope>
    <source>
        <strain evidence="6">oXyS1</strain>
    </source>
</reference>
<dbReference type="InterPro" id="IPR019887">
    <property type="entry name" value="Tscrpt_reg_AsnC/Lrp_C"/>
</dbReference>
<dbReference type="Pfam" id="PF01037">
    <property type="entry name" value="AsnC_trans_reg"/>
    <property type="match status" value="1"/>
</dbReference>
<dbReference type="SUPFAM" id="SSF46785">
    <property type="entry name" value="Winged helix' DNA-binding domain"/>
    <property type="match status" value="1"/>
</dbReference>
<name>A0A5K8ADE0_9BACT</name>
<dbReference type="InterPro" id="IPR011008">
    <property type="entry name" value="Dimeric_a/b-barrel"/>
</dbReference>